<dbReference type="AlphaFoldDB" id="A0AAD8NGS1"/>
<keyword evidence="1" id="KW-0812">Transmembrane</keyword>
<name>A0AAD8NGS1_TARER</name>
<proteinExistence type="predicted"/>
<evidence type="ECO:0000256" key="1">
    <source>
        <dbReference type="SAM" id="Phobius"/>
    </source>
</evidence>
<keyword evidence="1" id="KW-1133">Transmembrane helix</keyword>
<accession>A0AAD8NGS1</accession>
<keyword evidence="3" id="KW-1185">Reference proteome</keyword>
<protein>
    <submittedName>
        <fullName evidence="2">Uncharacterized protein</fullName>
    </submittedName>
</protein>
<dbReference type="Proteomes" id="UP001229421">
    <property type="component" value="Unassembled WGS sequence"/>
</dbReference>
<organism evidence="2 3">
    <name type="scientific">Tagetes erecta</name>
    <name type="common">African marigold</name>
    <dbReference type="NCBI Taxonomy" id="13708"/>
    <lineage>
        <taxon>Eukaryota</taxon>
        <taxon>Viridiplantae</taxon>
        <taxon>Streptophyta</taxon>
        <taxon>Embryophyta</taxon>
        <taxon>Tracheophyta</taxon>
        <taxon>Spermatophyta</taxon>
        <taxon>Magnoliopsida</taxon>
        <taxon>eudicotyledons</taxon>
        <taxon>Gunneridae</taxon>
        <taxon>Pentapetalae</taxon>
        <taxon>asterids</taxon>
        <taxon>campanulids</taxon>
        <taxon>Asterales</taxon>
        <taxon>Asteraceae</taxon>
        <taxon>Asteroideae</taxon>
        <taxon>Heliantheae alliance</taxon>
        <taxon>Tageteae</taxon>
        <taxon>Tagetes</taxon>
    </lineage>
</organism>
<feature type="transmembrane region" description="Helical" evidence="1">
    <location>
        <begin position="213"/>
        <end position="232"/>
    </location>
</feature>
<evidence type="ECO:0000313" key="2">
    <source>
        <dbReference type="EMBL" id="KAK1408362.1"/>
    </source>
</evidence>
<dbReference type="EMBL" id="JAUHHV010000011">
    <property type="protein sequence ID" value="KAK1408362.1"/>
    <property type="molecule type" value="Genomic_DNA"/>
</dbReference>
<keyword evidence="1" id="KW-0472">Membrane</keyword>
<sequence>MKGDNTLISSSNRKAKMINSQTKKLNHQQQKSIKRNLNHVFLPITEVDTVLNSSASISEAVDADLLSLDIGNTNLDSESLIFDEDQSCIESYIASLNQHISPSSVTDGSVAETTTPLSSVTTVETALLPSSSRTADVAAFSVDLVTNSANSVNVESLVKHLRGSMIQVLNPTDIEPQYKKLSDALVKIVTQELCNLHEERSLLVEQFSMKLKFLLLSCFLGLLLVSLVFFIISDAQNTYNGPPPT</sequence>
<evidence type="ECO:0000313" key="3">
    <source>
        <dbReference type="Proteomes" id="UP001229421"/>
    </source>
</evidence>
<gene>
    <name evidence="2" type="ORF">QVD17_40077</name>
</gene>
<comment type="caution">
    <text evidence="2">The sequence shown here is derived from an EMBL/GenBank/DDBJ whole genome shotgun (WGS) entry which is preliminary data.</text>
</comment>
<reference evidence="2" key="1">
    <citation type="journal article" date="2023" name="bioRxiv">
        <title>Improved chromosome-level genome assembly for marigold (Tagetes erecta).</title>
        <authorList>
            <person name="Jiang F."/>
            <person name="Yuan L."/>
            <person name="Wang S."/>
            <person name="Wang H."/>
            <person name="Xu D."/>
            <person name="Wang A."/>
            <person name="Fan W."/>
        </authorList>
    </citation>
    <scope>NUCLEOTIDE SEQUENCE</scope>
    <source>
        <strain evidence="2">WSJ</strain>
        <tissue evidence="2">Leaf</tissue>
    </source>
</reference>